<dbReference type="Gene3D" id="3.20.20.190">
    <property type="entry name" value="Phosphatidylinositol (PI) phosphodiesterase"/>
    <property type="match status" value="1"/>
</dbReference>
<dbReference type="AlphaFoldDB" id="A0A1M7MKR7"/>
<dbReference type="InterPro" id="IPR039559">
    <property type="entry name" value="AIM6_PI-PLC-like_dom"/>
</dbReference>
<dbReference type="InterPro" id="IPR051236">
    <property type="entry name" value="HAT_RTT109-like"/>
</dbReference>
<dbReference type="RefSeq" id="WP_073094116.1">
    <property type="nucleotide sequence ID" value="NZ_FRCY01000004.1"/>
</dbReference>
<dbReference type="EMBL" id="FRCY01000004">
    <property type="protein sequence ID" value="SHM91523.1"/>
    <property type="molecule type" value="Genomic_DNA"/>
</dbReference>
<dbReference type="STRING" id="388280.SAMN04488057_104355"/>
<reference evidence="3 4" key="1">
    <citation type="submission" date="2016-11" db="EMBL/GenBank/DDBJ databases">
        <authorList>
            <person name="Jaros S."/>
            <person name="Januszkiewicz K."/>
            <person name="Wedrychowicz H."/>
        </authorList>
    </citation>
    <scope>NUCLEOTIDE SEQUENCE [LARGE SCALE GENOMIC DNA]</scope>
    <source>
        <strain evidence="3 4">CGMCC 1.6102</strain>
    </source>
</reference>
<dbReference type="PANTHER" id="PTHR31571">
    <property type="entry name" value="ALTERED INHERITANCE OF MITOCHONDRIA PROTEIN 6"/>
    <property type="match status" value="1"/>
</dbReference>
<accession>A0A1M7MKR7</accession>
<sequence>MLFQTRYLVALLLYSLTIPLSAQQPKLHSHNDYLQSLPFWEAYSAGAASIEADVILLEDTLFVAHEAENIKRKHTLTSLYLDPILSAMQLEIGPLQPFILLVDIKTEAYTSMERLLEEIQPYKALWEDKENPFVKIVVSGNRPAKEDYYQYPFPVFFDFQSTEDTLNLPIEKIELFSLSFRKFSDWDGAGNLPKQDARKLKQAIRVAHGFGRPFRFWATPDTPTAWEALSEMGVDYINTDQPQAAGTYLKGHNARSSRPGS</sequence>
<dbReference type="OrthoDB" id="9794455at2"/>
<dbReference type="SUPFAM" id="SSF51695">
    <property type="entry name" value="PLC-like phosphodiesterases"/>
    <property type="match status" value="1"/>
</dbReference>
<keyword evidence="2" id="KW-0732">Signal</keyword>
<proteinExistence type="predicted"/>
<gene>
    <name evidence="3" type="ORF">SAMN04488057_104355</name>
</gene>
<evidence type="ECO:0000256" key="2">
    <source>
        <dbReference type="SAM" id="SignalP"/>
    </source>
</evidence>
<dbReference type="GO" id="GO:0008081">
    <property type="term" value="F:phosphoric diester hydrolase activity"/>
    <property type="evidence" value="ECO:0007669"/>
    <property type="project" value="InterPro"/>
</dbReference>
<dbReference type="GO" id="GO:0006629">
    <property type="term" value="P:lipid metabolic process"/>
    <property type="evidence" value="ECO:0007669"/>
    <property type="project" value="InterPro"/>
</dbReference>
<dbReference type="PANTHER" id="PTHR31571:SF1">
    <property type="entry name" value="ALTERED INHERITANCE OF MITOCHONDRIA PROTEIN 6"/>
    <property type="match status" value="1"/>
</dbReference>
<organism evidence="3 4">
    <name type="scientific">Cyclobacterium lianum</name>
    <dbReference type="NCBI Taxonomy" id="388280"/>
    <lineage>
        <taxon>Bacteria</taxon>
        <taxon>Pseudomonadati</taxon>
        <taxon>Bacteroidota</taxon>
        <taxon>Cytophagia</taxon>
        <taxon>Cytophagales</taxon>
        <taxon>Cyclobacteriaceae</taxon>
        <taxon>Cyclobacterium</taxon>
    </lineage>
</organism>
<evidence type="ECO:0000313" key="4">
    <source>
        <dbReference type="Proteomes" id="UP000184513"/>
    </source>
</evidence>
<protein>
    <recommendedName>
        <fullName evidence="1">Altered inheritance of mitochondria protein 6</fullName>
    </recommendedName>
</protein>
<keyword evidence="4" id="KW-1185">Reference proteome</keyword>
<evidence type="ECO:0000256" key="1">
    <source>
        <dbReference type="ARBA" id="ARBA00014286"/>
    </source>
</evidence>
<name>A0A1M7MKR7_9BACT</name>
<dbReference type="InterPro" id="IPR017946">
    <property type="entry name" value="PLC-like_Pdiesterase_TIM-brl"/>
</dbReference>
<dbReference type="Pfam" id="PF13653">
    <property type="entry name" value="GDPD_2"/>
    <property type="match status" value="1"/>
</dbReference>
<feature type="chain" id="PRO_5012861990" description="Altered inheritance of mitochondria protein 6" evidence="2">
    <location>
        <begin position="23"/>
        <end position="261"/>
    </location>
</feature>
<feature type="signal peptide" evidence="2">
    <location>
        <begin position="1"/>
        <end position="22"/>
    </location>
</feature>
<evidence type="ECO:0000313" key="3">
    <source>
        <dbReference type="EMBL" id="SHM91523.1"/>
    </source>
</evidence>
<dbReference type="CDD" id="cd08577">
    <property type="entry name" value="PI-PLCc_GDPD_SF_unchar3"/>
    <property type="match status" value="1"/>
</dbReference>
<dbReference type="Proteomes" id="UP000184513">
    <property type="component" value="Unassembled WGS sequence"/>
</dbReference>